<name>A0ACB7SRX9_HYAAI</name>
<proteinExistence type="predicted"/>
<organism evidence="1 2">
    <name type="scientific">Hyalomma asiaticum</name>
    <name type="common">Tick</name>
    <dbReference type="NCBI Taxonomy" id="266040"/>
    <lineage>
        <taxon>Eukaryota</taxon>
        <taxon>Metazoa</taxon>
        <taxon>Ecdysozoa</taxon>
        <taxon>Arthropoda</taxon>
        <taxon>Chelicerata</taxon>
        <taxon>Arachnida</taxon>
        <taxon>Acari</taxon>
        <taxon>Parasitiformes</taxon>
        <taxon>Ixodida</taxon>
        <taxon>Ixodoidea</taxon>
        <taxon>Ixodidae</taxon>
        <taxon>Hyalomminae</taxon>
        <taxon>Hyalomma</taxon>
    </lineage>
</organism>
<evidence type="ECO:0000313" key="1">
    <source>
        <dbReference type="EMBL" id="KAH6937892.1"/>
    </source>
</evidence>
<protein>
    <submittedName>
        <fullName evidence="1">Uncharacterized protein</fullName>
    </submittedName>
</protein>
<dbReference type="Proteomes" id="UP000821845">
    <property type="component" value="Chromosome 2"/>
</dbReference>
<keyword evidence="2" id="KW-1185">Reference proteome</keyword>
<sequence length="212" mass="22298">MLLSLGILLLVASAALATEYKKCPDGNLCHKNGTCCLLPVGRYSCCTLTNAVCCTARSSCCPEHYVCDTASNLCAPAAVARKHPETRKPTEATTAATATTAFAVDSEEWLMAKCPAGDTYCFRDNSTCCRQESGSYGCCPDKDAVCCSDLVNCCPRGFACIRGTGNCVQTASIARVGAGARRTALRAELAGSDMTEPLAVAAMRLERGRVLP</sequence>
<evidence type="ECO:0000313" key="2">
    <source>
        <dbReference type="Proteomes" id="UP000821845"/>
    </source>
</evidence>
<gene>
    <name evidence="1" type="ORF">HPB50_004732</name>
</gene>
<reference evidence="1" key="1">
    <citation type="submission" date="2020-05" db="EMBL/GenBank/DDBJ databases">
        <title>Large-scale comparative analyses of tick genomes elucidate their genetic diversity and vector capacities.</title>
        <authorList>
            <person name="Jia N."/>
            <person name="Wang J."/>
            <person name="Shi W."/>
            <person name="Du L."/>
            <person name="Sun Y."/>
            <person name="Zhan W."/>
            <person name="Jiang J."/>
            <person name="Wang Q."/>
            <person name="Zhang B."/>
            <person name="Ji P."/>
            <person name="Sakyi L.B."/>
            <person name="Cui X."/>
            <person name="Yuan T."/>
            <person name="Jiang B."/>
            <person name="Yang W."/>
            <person name="Lam T.T.-Y."/>
            <person name="Chang Q."/>
            <person name="Ding S."/>
            <person name="Wang X."/>
            <person name="Zhu J."/>
            <person name="Ruan X."/>
            <person name="Zhao L."/>
            <person name="Wei J."/>
            <person name="Que T."/>
            <person name="Du C."/>
            <person name="Cheng J."/>
            <person name="Dai P."/>
            <person name="Han X."/>
            <person name="Huang E."/>
            <person name="Gao Y."/>
            <person name="Liu J."/>
            <person name="Shao H."/>
            <person name="Ye R."/>
            <person name="Li L."/>
            <person name="Wei W."/>
            <person name="Wang X."/>
            <person name="Wang C."/>
            <person name="Yang T."/>
            <person name="Huo Q."/>
            <person name="Li W."/>
            <person name="Guo W."/>
            <person name="Chen H."/>
            <person name="Zhou L."/>
            <person name="Ni X."/>
            <person name="Tian J."/>
            <person name="Zhou Y."/>
            <person name="Sheng Y."/>
            <person name="Liu T."/>
            <person name="Pan Y."/>
            <person name="Xia L."/>
            <person name="Li J."/>
            <person name="Zhao F."/>
            <person name="Cao W."/>
        </authorList>
    </citation>
    <scope>NUCLEOTIDE SEQUENCE</scope>
    <source>
        <strain evidence="1">Hyas-2018</strain>
    </source>
</reference>
<comment type="caution">
    <text evidence="1">The sequence shown here is derived from an EMBL/GenBank/DDBJ whole genome shotgun (WGS) entry which is preliminary data.</text>
</comment>
<accession>A0ACB7SRX9</accession>
<dbReference type="EMBL" id="CM023482">
    <property type="protein sequence ID" value="KAH6937892.1"/>
    <property type="molecule type" value="Genomic_DNA"/>
</dbReference>